<feature type="signal peptide" evidence="1">
    <location>
        <begin position="1"/>
        <end position="16"/>
    </location>
</feature>
<evidence type="ECO:0000256" key="1">
    <source>
        <dbReference type="SAM" id="SignalP"/>
    </source>
</evidence>
<reference evidence="2" key="1">
    <citation type="submission" date="2023-10" db="EMBL/GenBank/DDBJ databases">
        <title>Genome assembly of Pristionchus species.</title>
        <authorList>
            <person name="Yoshida K."/>
            <person name="Sommer R.J."/>
        </authorList>
    </citation>
    <scope>NUCLEOTIDE SEQUENCE</scope>
    <source>
        <strain evidence="2">RS5133</strain>
    </source>
</reference>
<evidence type="ECO:0008006" key="4">
    <source>
        <dbReference type="Google" id="ProtNLM"/>
    </source>
</evidence>
<dbReference type="AlphaFoldDB" id="A0AAV5VLV0"/>
<dbReference type="EMBL" id="BTSY01000003">
    <property type="protein sequence ID" value="GMT19364.1"/>
    <property type="molecule type" value="Genomic_DNA"/>
</dbReference>
<proteinExistence type="predicted"/>
<evidence type="ECO:0000313" key="2">
    <source>
        <dbReference type="EMBL" id="GMT19364.1"/>
    </source>
</evidence>
<name>A0AAV5VLV0_9BILA</name>
<sequence>MNTLLLSLLFVSSVSAAVVNPLRLVKVPTCTEEVSDGLCSNKDNSCKSSGYMCDTTTNFCCPMVDYSDEKNIAGPALSGKCQDGYVAVPIVGSDSSPECVNLATVPKDVQCPVERQAAPVEYCSPSMTTCAAGYSCYSVAGVCCKD</sequence>
<comment type="caution">
    <text evidence="2">The sequence shown here is derived from an EMBL/GenBank/DDBJ whole genome shotgun (WGS) entry which is preliminary data.</text>
</comment>
<keyword evidence="3" id="KW-1185">Reference proteome</keyword>
<evidence type="ECO:0000313" key="3">
    <source>
        <dbReference type="Proteomes" id="UP001432322"/>
    </source>
</evidence>
<organism evidence="2 3">
    <name type="scientific">Pristionchus fissidentatus</name>
    <dbReference type="NCBI Taxonomy" id="1538716"/>
    <lineage>
        <taxon>Eukaryota</taxon>
        <taxon>Metazoa</taxon>
        <taxon>Ecdysozoa</taxon>
        <taxon>Nematoda</taxon>
        <taxon>Chromadorea</taxon>
        <taxon>Rhabditida</taxon>
        <taxon>Rhabditina</taxon>
        <taxon>Diplogasteromorpha</taxon>
        <taxon>Diplogasteroidea</taxon>
        <taxon>Neodiplogasteridae</taxon>
        <taxon>Pristionchus</taxon>
    </lineage>
</organism>
<accession>A0AAV5VLV0</accession>
<keyword evidence="1" id="KW-0732">Signal</keyword>
<dbReference type="Proteomes" id="UP001432322">
    <property type="component" value="Unassembled WGS sequence"/>
</dbReference>
<feature type="chain" id="PRO_5043753140" description="Granulins domain-containing protein" evidence="1">
    <location>
        <begin position="17"/>
        <end position="146"/>
    </location>
</feature>
<protein>
    <recommendedName>
        <fullName evidence="4">Granulins domain-containing protein</fullName>
    </recommendedName>
</protein>
<gene>
    <name evidence="2" type="ORF">PFISCL1PPCAC_10661</name>
</gene>
<feature type="non-terminal residue" evidence="2">
    <location>
        <position position="146"/>
    </location>
</feature>